<dbReference type="KEGG" id="phr:C6569_01220"/>
<reference evidence="4 5" key="1">
    <citation type="submission" date="2018-03" db="EMBL/GenBank/DDBJ databases">
        <title>Genome sequencing of Phreatobacter sp.</title>
        <authorList>
            <person name="Kim S.-J."/>
            <person name="Heo J."/>
            <person name="Kwon S.-W."/>
        </authorList>
    </citation>
    <scope>NUCLEOTIDE SEQUENCE [LARGE SCALE GENOMIC DNA]</scope>
    <source>
        <strain evidence="4 5">S-12</strain>
    </source>
</reference>
<dbReference type="InterPro" id="IPR023631">
    <property type="entry name" value="Amidase_dom"/>
</dbReference>
<keyword evidence="5" id="KW-1185">Reference proteome</keyword>
<feature type="region of interest" description="Disordered" evidence="2">
    <location>
        <begin position="134"/>
        <end position="159"/>
    </location>
</feature>
<dbReference type="Pfam" id="PF01425">
    <property type="entry name" value="Amidase"/>
    <property type="match status" value="1"/>
</dbReference>
<evidence type="ECO:0000313" key="5">
    <source>
        <dbReference type="Proteomes" id="UP000237889"/>
    </source>
</evidence>
<dbReference type="SUPFAM" id="SSF75304">
    <property type="entry name" value="Amidase signature (AS) enzymes"/>
    <property type="match status" value="1"/>
</dbReference>
<dbReference type="EMBL" id="CP027668">
    <property type="protein sequence ID" value="AVO43803.1"/>
    <property type="molecule type" value="Genomic_DNA"/>
</dbReference>
<dbReference type="AlphaFoldDB" id="A0A2S0N785"/>
<dbReference type="PANTHER" id="PTHR11895:SF151">
    <property type="entry name" value="GLUTAMYL-TRNA(GLN) AMIDOTRANSFERASE SUBUNIT A"/>
    <property type="match status" value="1"/>
</dbReference>
<dbReference type="PANTHER" id="PTHR11895">
    <property type="entry name" value="TRANSAMIDASE"/>
    <property type="match status" value="1"/>
</dbReference>
<dbReference type="RefSeq" id="WP_106747133.1">
    <property type="nucleotide sequence ID" value="NZ_CP027668.1"/>
</dbReference>
<evidence type="ECO:0000313" key="4">
    <source>
        <dbReference type="EMBL" id="AVO43803.1"/>
    </source>
</evidence>
<comment type="similarity">
    <text evidence="1">Belongs to the amidase family.</text>
</comment>
<dbReference type="InterPro" id="IPR000120">
    <property type="entry name" value="Amidase"/>
</dbReference>
<dbReference type="Gene3D" id="3.90.1300.10">
    <property type="entry name" value="Amidase signature (AS) domain"/>
    <property type="match status" value="1"/>
</dbReference>
<feature type="domain" description="Amidase" evidence="3">
    <location>
        <begin position="32"/>
        <end position="446"/>
    </location>
</feature>
<evidence type="ECO:0000259" key="3">
    <source>
        <dbReference type="Pfam" id="PF01425"/>
    </source>
</evidence>
<dbReference type="GO" id="GO:0003824">
    <property type="term" value="F:catalytic activity"/>
    <property type="evidence" value="ECO:0007669"/>
    <property type="project" value="InterPro"/>
</dbReference>
<name>A0A2S0N785_9HYPH</name>
<evidence type="ECO:0000256" key="1">
    <source>
        <dbReference type="ARBA" id="ARBA00009199"/>
    </source>
</evidence>
<organism evidence="4 5">
    <name type="scientific">Phreatobacter cathodiphilus</name>
    <dbReference type="NCBI Taxonomy" id="1868589"/>
    <lineage>
        <taxon>Bacteria</taxon>
        <taxon>Pseudomonadati</taxon>
        <taxon>Pseudomonadota</taxon>
        <taxon>Alphaproteobacteria</taxon>
        <taxon>Hyphomicrobiales</taxon>
        <taxon>Phreatobacteraceae</taxon>
        <taxon>Phreatobacter</taxon>
    </lineage>
</organism>
<protein>
    <submittedName>
        <fullName evidence="4">Amidase</fullName>
    </submittedName>
</protein>
<dbReference type="OrthoDB" id="9777859at2"/>
<proteinExistence type="inferred from homology"/>
<dbReference type="InterPro" id="IPR036928">
    <property type="entry name" value="AS_sf"/>
</dbReference>
<dbReference type="Proteomes" id="UP000237889">
    <property type="component" value="Chromosome"/>
</dbReference>
<gene>
    <name evidence="4" type="ORF">C6569_01220</name>
</gene>
<evidence type="ECO:0000256" key="2">
    <source>
        <dbReference type="SAM" id="MobiDB-lite"/>
    </source>
</evidence>
<accession>A0A2S0N785</accession>
<sequence length="465" mass="48702">MPSYSPTTFQALTYCDQVPNFLAGTDSPRAYLERCLATIDEREPVVKAWVTLNREGARAAADAATERYKAGQPLSPIDGIPVGIKDLYATRDMPTKMGSPLYEKNWPKQDSASVQALRAAGAVILGKAVTTELGMSHPGPTTNPFSAEHSPGGSSSGSAAAVGARMVPVTLGSQVVGSCIRPAGFCANYALKPTMGALHRGERQGFSQSHLGVHAGSLEDMWRVAHAIAIRAGGDPGYPGLVGPATLHAPVAPSRLVVIEAEGWAATDAASRAAFEGVLAVLRDAGVEIVSRRDNPVVEAFERAIGDSLAMTRDICAYEMRWSLDNLVAEHGGGLSDSMMQRHILGQKVTLDEYRALLVARDHAKRALLAVAAAGDAMICLSNVGAAPRLDNKGTDSGIAHTTGLPAFNAWTSVTGAPAISLPLLAVDGLPCGVQVIGQQHGDHALTGIARWVAETVLAAERRKG</sequence>